<dbReference type="Gene3D" id="3.30.160.60">
    <property type="entry name" value="Classic Zinc Finger"/>
    <property type="match status" value="5"/>
</dbReference>
<keyword evidence="10" id="KW-0539">Nucleus</keyword>
<evidence type="ECO:0000256" key="5">
    <source>
        <dbReference type="ARBA" id="ARBA00022771"/>
    </source>
</evidence>
<dbReference type="PROSITE" id="PS00028">
    <property type="entry name" value="ZINC_FINGER_C2H2_1"/>
    <property type="match status" value="5"/>
</dbReference>
<dbReference type="OrthoDB" id="6077919at2759"/>
<evidence type="ECO:0000313" key="16">
    <source>
        <dbReference type="EMBL" id="SPP78867.1"/>
    </source>
</evidence>
<dbReference type="GO" id="GO:1990837">
    <property type="term" value="F:sequence-specific double-stranded DNA binding"/>
    <property type="evidence" value="ECO:0007669"/>
    <property type="project" value="UniProtKB-ARBA"/>
</dbReference>
<feature type="domain" description="C2H2-type" evidence="14">
    <location>
        <begin position="424"/>
        <end position="451"/>
    </location>
</feature>
<dbReference type="EMBL" id="OUUW01000003">
    <property type="protein sequence ID" value="SPP78867.1"/>
    <property type="molecule type" value="Genomic_DNA"/>
</dbReference>
<feature type="domain" description="C2H2-type" evidence="14">
    <location>
        <begin position="396"/>
        <end position="423"/>
    </location>
</feature>
<evidence type="ECO:0000256" key="2">
    <source>
        <dbReference type="ARBA" id="ARBA00006991"/>
    </source>
</evidence>
<dbReference type="SMART" id="SM00355">
    <property type="entry name" value="ZnF_C2H2"/>
    <property type="match status" value="5"/>
</dbReference>
<dbReference type="GO" id="GO:0010468">
    <property type="term" value="P:regulation of gene expression"/>
    <property type="evidence" value="ECO:0007669"/>
    <property type="project" value="TreeGrafter"/>
</dbReference>
<keyword evidence="9" id="KW-0804">Transcription</keyword>
<dbReference type="FunFam" id="3.30.160.60:FF:000325">
    <property type="entry name" value="ZFP90 zinc finger protein"/>
    <property type="match status" value="1"/>
</dbReference>
<dbReference type="GO" id="GO:0005634">
    <property type="term" value="C:nucleus"/>
    <property type="evidence" value="ECO:0007669"/>
    <property type="project" value="UniProtKB-SubCell"/>
</dbReference>
<dbReference type="InterPro" id="IPR036236">
    <property type="entry name" value="Znf_C2H2_sf"/>
</dbReference>
<proteinExistence type="inferred from homology"/>
<dbReference type="InterPro" id="IPR013087">
    <property type="entry name" value="Znf_C2H2_type"/>
</dbReference>
<comment type="subcellular location">
    <subcellularLocation>
        <location evidence="1">Nucleus</location>
    </subcellularLocation>
</comment>
<evidence type="ECO:0000256" key="8">
    <source>
        <dbReference type="ARBA" id="ARBA00023125"/>
    </source>
</evidence>
<evidence type="ECO:0000256" key="11">
    <source>
        <dbReference type="PROSITE-ProRule" id="PRU00042"/>
    </source>
</evidence>
<dbReference type="FunFam" id="3.30.160.60:FF:000931">
    <property type="entry name" value="zinc finger protein 697"/>
    <property type="match status" value="1"/>
</dbReference>
<dbReference type="Gene3D" id="3.40.1800.20">
    <property type="match status" value="1"/>
</dbReference>
<dbReference type="FunFam" id="3.30.160.60:FF:000303">
    <property type="entry name" value="Zinc finger protein 41"/>
    <property type="match status" value="1"/>
</dbReference>
<evidence type="ECO:0000259" key="15">
    <source>
        <dbReference type="PROSITE" id="PS51915"/>
    </source>
</evidence>
<evidence type="ECO:0000256" key="9">
    <source>
        <dbReference type="ARBA" id="ARBA00023163"/>
    </source>
</evidence>
<feature type="domain" description="C2H2-type" evidence="14">
    <location>
        <begin position="452"/>
        <end position="479"/>
    </location>
</feature>
<evidence type="ECO:0000256" key="1">
    <source>
        <dbReference type="ARBA" id="ARBA00004123"/>
    </source>
</evidence>
<evidence type="ECO:0000256" key="10">
    <source>
        <dbReference type="ARBA" id="ARBA00023242"/>
    </source>
</evidence>
<dbReference type="Pfam" id="PF13912">
    <property type="entry name" value="zf-C2H2_6"/>
    <property type="match status" value="1"/>
</dbReference>
<evidence type="ECO:0000256" key="6">
    <source>
        <dbReference type="ARBA" id="ARBA00022833"/>
    </source>
</evidence>
<dbReference type="STRING" id="7266.A0A3B0J9G4"/>
<reference evidence="17" key="1">
    <citation type="submission" date="2018-01" db="EMBL/GenBank/DDBJ databases">
        <authorList>
            <person name="Alioto T."/>
            <person name="Alioto T."/>
        </authorList>
    </citation>
    <scope>NUCLEOTIDE SEQUENCE [LARGE SCALE GENOMIC DNA]</scope>
</reference>
<evidence type="ECO:0000313" key="17">
    <source>
        <dbReference type="Proteomes" id="UP000268350"/>
    </source>
</evidence>
<protein>
    <submittedName>
        <fullName evidence="16">Blast:Zinc finger protein 554</fullName>
    </submittedName>
</protein>
<dbReference type="PANTHER" id="PTHR16515:SF49">
    <property type="entry name" value="GASTRULA ZINC FINGER PROTEIN XLCGF49.1-LIKE-RELATED"/>
    <property type="match status" value="1"/>
</dbReference>
<feature type="domain" description="C2H2-type" evidence="14">
    <location>
        <begin position="368"/>
        <end position="395"/>
    </location>
</feature>
<organism evidence="16 17">
    <name type="scientific">Drosophila guanche</name>
    <name type="common">Fruit fly</name>
    <dbReference type="NCBI Taxonomy" id="7266"/>
    <lineage>
        <taxon>Eukaryota</taxon>
        <taxon>Metazoa</taxon>
        <taxon>Ecdysozoa</taxon>
        <taxon>Arthropoda</taxon>
        <taxon>Hexapoda</taxon>
        <taxon>Insecta</taxon>
        <taxon>Pterygota</taxon>
        <taxon>Neoptera</taxon>
        <taxon>Endopterygota</taxon>
        <taxon>Diptera</taxon>
        <taxon>Brachycera</taxon>
        <taxon>Muscomorpha</taxon>
        <taxon>Ephydroidea</taxon>
        <taxon>Drosophilidae</taxon>
        <taxon>Drosophila</taxon>
        <taxon>Sophophora</taxon>
    </lineage>
</organism>
<feature type="region of interest" description="Disordered" evidence="13">
    <location>
        <begin position="230"/>
        <end position="286"/>
    </location>
</feature>
<dbReference type="SMART" id="SM00868">
    <property type="entry name" value="zf-AD"/>
    <property type="match status" value="1"/>
</dbReference>
<keyword evidence="7" id="KW-0805">Transcription regulation</keyword>
<dbReference type="PROSITE" id="PS50157">
    <property type="entry name" value="ZINC_FINGER_C2H2_2"/>
    <property type="match status" value="5"/>
</dbReference>
<dbReference type="InterPro" id="IPR050331">
    <property type="entry name" value="Zinc_finger"/>
</dbReference>
<accession>A0A3B0J9G4</accession>
<evidence type="ECO:0000256" key="4">
    <source>
        <dbReference type="ARBA" id="ARBA00022737"/>
    </source>
</evidence>
<dbReference type="AlphaFoldDB" id="A0A3B0J9G4"/>
<evidence type="ECO:0000256" key="3">
    <source>
        <dbReference type="ARBA" id="ARBA00022723"/>
    </source>
</evidence>
<dbReference type="SUPFAM" id="SSF57716">
    <property type="entry name" value="Glucocorticoid receptor-like (DNA-binding domain)"/>
    <property type="match status" value="1"/>
</dbReference>
<feature type="binding site" evidence="12">
    <location>
        <position position="66"/>
    </location>
    <ligand>
        <name>Zn(2+)</name>
        <dbReference type="ChEBI" id="CHEBI:29105"/>
    </ligand>
</feature>
<dbReference type="InterPro" id="IPR012934">
    <property type="entry name" value="Znf_AD"/>
</dbReference>
<feature type="domain" description="ZAD" evidence="15">
    <location>
        <begin position="14"/>
        <end position="93"/>
    </location>
</feature>
<keyword evidence="3 12" id="KW-0479">Metal-binding</keyword>
<keyword evidence="6 12" id="KW-0862">Zinc</keyword>
<dbReference type="Pfam" id="PF00096">
    <property type="entry name" value="zf-C2H2"/>
    <property type="match status" value="3"/>
</dbReference>
<dbReference type="OMA" id="NTYKYQH"/>
<dbReference type="Proteomes" id="UP000268350">
    <property type="component" value="Unassembled WGS sequence"/>
</dbReference>
<dbReference type="SUPFAM" id="SSF57667">
    <property type="entry name" value="beta-beta-alpha zinc fingers"/>
    <property type="match status" value="3"/>
</dbReference>
<keyword evidence="4" id="KW-0677">Repeat</keyword>
<feature type="binding site" evidence="12">
    <location>
        <position position="19"/>
    </location>
    <ligand>
        <name>Zn(2+)</name>
        <dbReference type="ChEBI" id="CHEBI:29105"/>
    </ligand>
</feature>
<feature type="compositionally biased region" description="Pro residues" evidence="13">
    <location>
        <begin position="273"/>
        <end position="282"/>
    </location>
</feature>
<keyword evidence="8" id="KW-0238">DNA-binding</keyword>
<feature type="binding site" evidence="12">
    <location>
        <position position="69"/>
    </location>
    <ligand>
        <name>Zn(2+)</name>
        <dbReference type="ChEBI" id="CHEBI:29105"/>
    </ligand>
</feature>
<evidence type="ECO:0000256" key="13">
    <source>
        <dbReference type="SAM" id="MobiDB-lite"/>
    </source>
</evidence>
<dbReference type="FunFam" id="3.30.160.60:FF:000624">
    <property type="entry name" value="zinc finger protein 697"/>
    <property type="match status" value="1"/>
</dbReference>
<sequence length="610" mass="68475">MANNLPSRVVNLDVACLICLNEETGHSSIYIHDLEPPHTLIADKIRYCTNLQLENLKLQRWPDKICEQCHSELTVAYRFYEKCVLIEKLFLSATNSGPIADVDELAKNQQLKLDLEQQHVKLPSSLKIKRVEVDSAIPPASRTVVGAVSAAPRAVAVPTTGSVSTLNTAAVTVAAATKTAGPNLPITKMVYFQGDGEDSDSLGLLPDASDSLVMSLDTLMETVPMKEQTLDAVSSDEEHKKMIVPQPWDEDPPTPEHAYEIETPLSKETQDELPPPPPPPAPRTSRALNTIQRCNISKRTYKRVTPIFKREVDNDDDYVLFDSQQIVIPESSLHAERARKICHVCGNTYKYQHALNAHMRRHNNERPYPCEVCQKAFISNVELRRHMRVHTGQKPYGCRYCDRRFSDFGSSKKHERIHTGERPYVCEVCHKGFAYAHVLTVHRRTHTGKKQFQCTQCDKGFTKKSYLATHLDQHNGATTAAPTAKRPAGRKLQKSHVPETLSIGQLMLGAEPTKVLEECIVTHDFMFNEEDDADVHDLEAAGEKEAMELDDADPEPENDDFDDVDVDVDVEVDVDVYHQSVRSVKDDPYALVGDLLDSEEFADDSKYLID</sequence>
<keyword evidence="17" id="KW-1185">Reference proteome</keyword>
<comment type="similarity">
    <text evidence="2">Belongs to the krueppel C2H2-type zinc-finger protein family.</text>
</comment>
<evidence type="ECO:0000256" key="12">
    <source>
        <dbReference type="PROSITE-ProRule" id="PRU01263"/>
    </source>
</evidence>
<dbReference type="Pfam" id="PF07776">
    <property type="entry name" value="zf-AD"/>
    <property type="match status" value="1"/>
</dbReference>
<feature type="binding site" evidence="12">
    <location>
        <position position="16"/>
    </location>
    <ligand>
        <name>Zn(2+)</name>
        <dbReference type="ChEBI" id="CHEBI:29105"/>
    </ligand>
</feature>
<dbReference type="GO" id="GO:0008270">
    <property type="term" value="F:zinc ion binding"/>
    <property type="evidence" value="ECO:0007669"/>
    <property type="project" value="UniProtKB-UniRule"/>
</dbReference>
<dbReference type="PROSITE" id="PS51915">
    <property type="entry name" value="ZAD"/>
    <property type="match status" value="1"/>
</dbReference>
<name>A0A3B0J9G4_DROGU</name>
<feature type="domain" description="C2H2-type" evidence="14">
    <location>
        <begin position="340"/>
        <end position="367"/>
    </location>
</feature>
<gene>
    <name evidence="16" type="ORF">DGUA_6G011608</name>
</gene>
<dbReference type="PANTHER" id="PTHR16515">
    <property type="entry name" value="PR DOMAIN ZINC FINGER PROTEIN"/>
    <property type="match status" value="1"/>
</dbReference>
<evidence type="ECO:0000256" key="7">
    <source>
        <dbReference type="ARBA" id="ARBA00023015"/>
    </source>
</evidence>
<evidence type="ECO:0000259" key="14">
    <source>
        <dbReference type="PROSITE" id="PS50157"/>
    </source>
</evidence>
<keyword evidence="5 11" id="KW-0863">Zinc-finger</keyword>